<dbReference type="InterPro" id="IPR010699">
    <property type="entry name" value="DUF1275"/>
</dbReference>
<feature type="transmembrane region" description="Helical" evidence="1">
    <location>
        <begin position="31"/>
        <end position="49"/>
    </location>
</feature>
<evidence type="ECO:0000256" key="1">
    <source>
        <dbReference type="SAM" id="Phobius"/>
    </source>
</evidence>
<reference evidence="3" key="1">
    <citation type="submission" date="2016-01" db="EMBL/GenBank/DDBJ databases">
        <authorList>
            <person name="Mitreva M."/>
            <person name="Pepin K.H."/>
            <person name="Mihindukulasuriya K.A."/>
            <person name="Fulton R."/>
            <person name="Fronick C."/>
            <person name="O'Laughlin M."/>
            <person name="Miner T."/>
            <person name="Herter B."/>
            <person name="Rosa B.A."/>
            <person name="Cordes M."/>
            <person name="Tomlinson C."/>
            <person name="Wollam A."/>
            <person name="Palsikar V.B."/>
            <person name="Mardis E.R."/>
            <person name="Wilson R.K."/>
        </authorList>
    </citation>
    <scope>NUCLEOTIDE SEQUENCE [LARGE SCALE GENOMIC DNA]</scope>
    <source>
        <strain evidence="3">DNF00729</strain>
    </source>
</reference>
<dbReference type="PANTHER" id="PTHR37314:SF4">
    <property type="entry name" value="UPF0700 TRANSMEMBRANE PROTEIN YOAK"/>
    <property type="match status" value="1"/>
</dbReference>
<keyword evidence="1" id="KW-0812">Transmembrane</keyword>
<dbReference type="PATRIC" id="fig|755172.3.peg.54"/>
<dbReference type="Pfam" id="PF06912">
    <property type="entry name" value="DUF1275"/>
    <property type="match status" value="1"/>
</dbReference>
<dbReference type="RefSeq" id="WP_068366024.1">
    <property type="nucleotide sequence ID" value="NZ_CAMQER010000007.1"/>
</dbReference>
<dbReference type="AlphaFoldDB" id="A0A134ALK3"/>
<keyword evidence="1" id="KW-1133">Transmembrane helix</keyword>
<dbReference type="PANTHER" id="PTHR37314">
    <property type="entry name" value="SLR0142 PROTEIN"/>
    <property type="match status" value="1"/>
</dbReference>
<organism evidence="2 3">
    <name type="scientific">Aedoeadaptatus coxii</name>
    <dbReference type="NCBI Taxonomy" id="755172"/>
    <lineage>
        <taxon>Bacteria</taxon>
        <taxon>Bacillati</taxon>
        <taxon>Bacillota</taxon>
        <taxon>Tissierellia</taxon>
        <taxon>Tissierellales</taxon>
        <taxon>Peptoniphilaceae</taxon>
        <taxon>Aedoeadaptatus</taxon>
    </lineage>
</organism>
<evidence type="ECO:0000313" key="3">
    <source>
        <dbReference type="Proteomes" id="UP000070442"/>
    </source>
</evidence>
<dbReference type="EMBL" id="LSDG01000001">
    <property type="protein sequence ID" value="KXB68586.1"/>
    <property type="molecule type" value="Genomic_DNA"/>
</dbReference>
<keyword evidence="3" id="KW-1185">Reference proteome</keyword>
<name>A0A134ALK3_9FIRM</name>
<feature type="transmembrane region" description="Helical" evidence="1">
    <location>
        <begin position="86"/>
        <end position="106"/>
    </location>
</feature>
<evidence type="ECO:0000313" key="2">
    <source>
        <dbReference type="EMBL" id="KXB68586.1"/>
    </source>
</evidence>
<dbReference type="Proteomes" id="UP000070442">
    <property type="component" value="Unassembled WGS sequence"/>
</dbReference>
<accession>A0A134ALK3</accession>
<sequence>MTKHSESLLFATLLTLAGGLQDTYSYALRGHVFVNALTGNVVLLALSLVNGDFMQISHYLVQILAFALGVYLSARIVFSERHFFGIHWQPFILFGEVVTLFAVGFLPHNFDNLANFLMATCCGIQVNTFRKFKDINFATTMCVGNVRTIMHHLAGFHHTKKHEHRHRSRTVFYIVFVFFFGATIGSFFLPILGIRTIWISALFLLFAFILLHIEHRA</sequence>
<gene>
    <name evidence="2" type="ORF">HMPREF1863_00055</name>
</gene>
<keyword evidence="1" id="KW-0472">Membrane</keyword>
<dbReference type="STRING" id="755172.HMPREF1863_00055"/>
<protein>
    <recommendedName>
        <fullName evidence="4">DUF1275 domain-containing protein</fullName>
    </recommendedName>
</protein>
<comment type="caution">
    <text evidence="2">The sequence shown here is derived from an EMBL/GenBank/DDBJ whole genome shotgun (WGS) entry which is preliminary data.</text>
</comment>
<dbReference type="OrthoDB" id="7057004at2"/>
<evidence type="ECO:0008006" key="4">
    <source>
        <dbReference type="Google" id="ProtNLM"/>
    </source>
</evidence>
<proteinExistence type="predicted"/>
<feature type="transmembrane region" description="Helical" evidence="1">
    <location>
        <begin position="170"/>
        <end position="191"/>
    </location>
</feature>
<feature type="transmembrane region" description="Helical" evidence="1">
    <location>
        <begin position="197"/>
        <end position="213"/>
    </location>
</feature>
<feature type="transmembrane region" description="Helical" evidence="1">
    <location>
        <begin position="56"/>
        <end position="74"/>
    </location>
</feature>